<dbReference type="Pfam" id="PF00324">
    <property type="entry name" value="AA_permease"/>
    <property type="match status" value="1"/>
</dbReference>
<comment type="caution">
    <text evidence="10">The sequence shown here is derived from an EMBL/GenBank/DDBJ whole genome shotgun (WGS) entry which is preliminary data.</text>
</comment>
<feature type="transmembrane region" description="Helical" evidence="7">
    <location>
        <begin position="359"/>
        <end position="380"/>
    </location>
</feature>
<dbReference type="STRING" id="1328313.DS2_08278"/>
<dbReference type="EMBL" id="ARZY01000012">
    <property type="protein sequence ID" value="EWH10453.1"/>
    <property type="molecule type" value="Genomic_DNA"/>
</dbReference>
<feature type="domain" description="Amino acid permease/ SLC12A" evidence="8">
    <location>
        <begin position="28"/>
        <end position="474"/>
    </location>
</feature>
<organism evidence="10 11">
    <name type="scientific">Catenovulum agarivorans DS-2</name>
    <dbReference type="NCBI Taxonomy" id="1328313"/>
    <lineage>
        <taxon>Bacteria</taxon>
        <taxon>Pseudomonadati</taxon>
        <taxon>Pseudomonadota</taxon>
        <taxon>Gammaproteobacteria</taxon>
        <taxon>Alteromonadales</taxon>
        <taxon>Alteromonadaceae</taxon>
        <taxon>Catenovulum</taxon>
    </lineage>
</organism>
<sequence length="741" mass="81077">MIDIVKKTVESKQAAPDDQSKFGTFGGVFTPCVLTILGVIMFLRFGEVVGQSGIWYALVIILAAKSITLLTAFSLSAIATNVRMKGGGAYFLISRSLGAEFGAVIGVVFFLAQAVSVAMYVIGFTEAFKDTFPNTGLSSFQIASIVNLITFVCVYIGAGWTIKVQYGIFALLLLAVGSFFIGAIDDLSWANFATNVQPGFRESDNLFTMFALFFPAVTGIMAGANMSGDLKNPSKSIPSGTLWAIFFTAIIYILMGFLLAGSRSQDQLLGNAMIVKEVSVSGALIVGGVFAATLSSALASMMGAPRILQAFARDNIVPSFRFFAVGSGKTDEPKRATILTFVVAQLGIMLGDLNAIAPIISMFFMITYGTLNLACFYEGWVGNPSYRPRFRFAHWSISLLGAASCVLVMFLMNPLWAVISIIIMVALYWLISSQEVLSRWGDLKSGRAYEAARKALLTLEKQSYHPKNWRPSILVLSGSPTSRPHLAEYGQWLASGQGIVSIAQIIPSAGNHTIERRQEAENRIRKFIREEGLQAFPVVVSDDGISSGLKTILQAHGLGAFKPNTVMMGTTTNKERWQEYCDTIRIAARKQRSILLCDCVEERQSWEPPQGRIDILWKGEKHGALMLLLGHLLKRNPEWRTRQLRILATLPMGRPADKYQKGIEDLLNIARIDASVHVFSGDNDDVIIAKRTGNTALLFMPFEPPTTQEEEVAFYDKVTMATRITADVILVYSAGGVCFEA</sequence>
<dbReference type="PATRIC" id="fig|1328313.3.peg.1691"/>
<accession>W7QRE8</accession>
<keyword evidence="5 7" id="KW-1133">Transmembrane helix</keyword>
<reference evidence="10 11" key="1">
    <citation type="journal article" date="2014" name="Genome Announc.">
        <title>Draft Genome Sequence of the Agar-Degrading Bacterium Catenovulum sp. Strain DS-2, Isolated from Intestines of Haliotis diversicolor.</title>
        <authorList>
            <person name="Shan D."/>
            <person name="Li X."/>
            <person name="Gu Z."/>
            <person name="Wei G."/>
            <person name="Gao Z."/>
            <person name="Shao Z."/>
        </authorList>
    </citation>
    <scope>NUCLEOTIDE SEQUENCE [LARGE SCALE GENOMIC DNA]</scope>
    <source>
        <strain evidence="10 11">DS-2</strain>
    </source>
</reference>
<dbReference type="InterPro" id="IPR004841">
    <property type="entry name" value="AA-permease/SLC12A_dom"/>
</dbReference>
<comment type="subcellular location">
    <subcellularLocation>
        <location evidence="1">Membrane</location>
        <topology evidence="1">Multi-pass membrane protein</topology>
    </subcellularLocation>
</comment>
<dbReference type="InterPro" id="IPR018491">
    <property type="entry name" value="SLC12_C"/>
</dbReference>
<feature type="transmembrane region" description="Helical" evidence="7">
    <location>
        <begin position="169"/>
        <end position="189"/>
    </location>
</feature>
<proteinExistence type="inferred from homology"/>
<keyword evidence="11" id="KW-1185">Reference proteome</keyword>
<feature type="transmembrane region" description="Helical" evidence="7">
    <location>
        <begin position="142"/>
        <end position="162"/>
    </location>
</feature>
<evidence type="ECO:0000256" key="5">
    <source>
        <dbReference type="ARBA" id="ARBA00022989"/>
    </source>
</evidence>
<evidence type="ECO:0000256" key="6">
    <source>
        <dbReference type="ARBA" id="ARBA00023136"/>
    </source>
</evidence>
<gene>
    <name evidence="10" type="ORF">DS2_08278</name>
</gene>
<dbReference type="FunFam" id="1.20.1740.10:FF:000013">
    <property type="entry name" value="Solute carrier family 12 member"/>
    <property type="match status" value="1"/>
</dbReference>
<protein>
    <submittedName>
        <fullName evidence="10">Amino acid permease</fullName>
    </submittedName>
</protein>
<keyword evidence="3" id="KW-0813">Transport</keyword>
<evidence type="ECO:0000256" key="7">
    <source>
        <dbReference type="SAM" id="Phobius"/>
    </source>
</evidence>
<dbReference type="GO" id="GO:0016020">
    <property type="term" value="C:membrane"/>
    <property type="evidence" value="ECO:0007669"/>
    <property type="project" value="UniProtKB-SubCell"/>
</dbReference>
<evidence type="ECO:0000313" key="10">
    <source>
        <dbReference type="EMBL" id="EWH10453.1"/>
    </source>
</evidence>
<comment type="similarity">
    <text evidence="2">Belongs to the SLC12A transporter family.</text>
</comment>
<feature type="transmembrane region" description="Helical" evidence="7">
    <location>
        <begin position="280"/>
        <end position="299"/>
    </location>
</feature>
<feature type="transmembrane region" description="Helical" evidence="7">
    <location>
        <begin position="415"/>
        <end position="431"/>
    </location>
</feature>
<feature type="transmembrane region" description="Helical" evidence="7">
    <location>
        <begin position="55"/>
        <end position="80"/>
    </location>
</feature>
<feature type="transmembrane region" description="Helical" evidence="7">
    <location>
        <begin position="101"/>
        <end position="122"/>
    </location>
</feature>
<name>W7QRE8_9ALTE</name>
<evidence type="ECO:0000313" key="11">
    <source>
        <dbReference type="Proteomes" id="UP000019276"/>
    </source>
</evidence>
<dbReference type="OrthoDB" id="3181223at2"/>
<evidence type="ECO:0000256" key="3">
    <source>
        <dbReference type="ARBA" id="ARBA00022448"/>
    </source>
</evidence>
<dbReference type="InterPro" id="IPR004842">
    <property type="entry name" value="SLC12A_fam"/>
</dbReference>
<feature type="domain" description="SLC12A transporter C-terminal" evidence="9">
    <location>
        <begin position="483"/>
        <end position="584"/>
    </location>
</feature>
<evidence type="ECO:0000256" key="2">
    <source>
        <dbReference type="ARBA" id="ARBA00010593"/>
    </source>
</evidence>
<dbReference type="PANTHER" id="PTHR11827">
    <property type="entry name" value="SOLUTE CARRIER FAMILY 12, CATION COTRANSPORTERS"/>
    <property type="match status" value="1"/>
</dbReference>
<dbReference type="eggNOG" id="COG0531">
    <property type="taxonomic scope" value="Bacteria"/>
</dbReference>
<dbReference type="PANTHER" id="PTHR11827:SF72">
    <property type="entry name" value="GH08340P"/>
    <property type="match status" value="1"/>
</dbReference>
<dbReference type="Proteomes" id="UP000019276">
    <property type="component" value="Unassembled WGS sequence"/>
</dbReference>
<evidence type="ECO:0000256" key="1">
    <source>
        <dbReference type="ARBA" id="ARBA00004141"/>
    </source>
</evidence>
<dbReference type="AlphaFoldDB" id="W7QRE8"/>
<evidence type="ECO:0000259" key="9">
    <source>
        <dbReference type="Pfam" id="PF03522"/>
    </source>
</evidence>
<keyword evidence="4 7" id="KW-0812">Transmembrane</keyword>
<feature type="transmembrane region" description="Helical" evidence="7">
    <location>
        <begin position="209"/>
        <end position="228"/>
    </location>
</feature>
<evidence type="ECO:0000259" key="8">
    <source>
        <dbReference type="Pfam" id="PF00324"/>
    </source>
</evidence>
<evidence type="ECO:0000256" key="4">
    <source>
        <dbReference type="ARBA" id="ARBA00022692"/>
    </source>
</evidence>
<feature type="transmembrane region" description="Helical" evidence="7">
    <location>
        <begin position="240"/>
        <end position="260"/>
    </location>
</feature>
<dbReference type="Gene3D" id="1.20.1740.10">
    <property type="entry name" value="Amino acid/polyamine transporter I"/>
    <property type="match status" value="1"/>
</dbReference>
<keyword evidence="6 7" id="KW-0472">Membrane</keyword>
<feature type="transmembrane region" description="Helical" evidence="7">
    <location>
        <begin position="22"/>
        <end position="43"/>
    </location>
</feature>
<dbReference type="RefSeq" id="WP_035014258.1">
    <property type="nucleotide sequence ID" value="NZ_ARZY01000012.1"/>
</dbReference>
<dbReference type="Pfam" id="PF03522">
    <property type="entry name" value="SLC12"/>
    <property type="match status" value="1"/>
</dbReference>
<dbReference type="GO" id="GO:0015377">
    <property type="term" value="F:chloride:monoatomic cation symporter activity"/>
    <property type="evidence" value="ECO:0007669"/>
    <property type="project" value="InterPro"/>
</dbReference>
<feature type="transmembrane region" description="Helical" evidence="7">
    <location>
        <begin position="392"/>
        <end position="409"/>
    </location>
</feature>